<proteinExistence type="predicted"/>
<protein>
    <submittedName>
        <fullName evidence="1">Uncharacterized protein</fullName>
    </submittedName>
</protein>
<dbReference type="Proteomes" id="UP001057402">
    <property type="component" value="Chromosome 3"/>
</dbReference>
<sequence length="157" mass="17646">MEATALLSLPTRPENPFLRLLSRPGKFPPLTPSRRFSVVRSAISRTKKEETVETIKTHLQDCSLIAAINYKRFTVKQFQELRRCLPESATLVVAKNTLVFKAVEGTPWEALKPGCSSAGRRFPPLSSLIGPSRGRRSLRIMTSPGQFSRGSFMDRER</sequence>
<keyword evidence="2" id="KW-1185">Reference proteome</keyword>
<evidence type="ECO:0000313" key="2">
    <source>
        <dbReference type="Proteomes" id="UP001057402"/>
    </source>
</evidence>
<reference evidence="2" key="1">
    <citation type="journal article" date="2023" name="Front. Plant Sci.">
        <title>Chromosomal-level genome assembly of Melastoma candidum provides insights into trichome evolution.</title>
        <authorList>
            <person name="Zhong Y."/>
            <person name="Wu W."/>
            <person name="Sun C."/>
            <person name="Zou P."/>
            <person name="Liu Y."/>
            <person name="Dai S."/>
            <person name="Zhou R."/>
        </authorList>
    </citation>
    <scope>NUCLEOTIDE SEQUENCE [LARGE SCALE GENOMIC DNA]</scope>
</reference>
<name>A0ACB9S2D5_9MYRT</name>
<gene>
    <name evidence="1" type="ORF">MLD38_009791</name>
</gene>
<accession>A0ACB9S2D5</accession>
<comment type="caution">
    <text evidence="1">The sequence shown here is derived from an EMBL/GenBank/DDBJ whole genome shotgun (WGS) entry which is preliminary data.</text>
</comment>
<dbReference type="EMBL" id="CM042882">
    <property type="protein sequence ID" value="KAI4384019.1"/>
    <property type="molecule type" value="Genomic_DNA"/>
</dbReference>
<organism evidence="1 2">
    <name type="scientific">Melastoma candidum</name>
    <dbReference type="NCBI Taxonomy" id="119954"/>
    <lineage>
        <taxon>Eukaryota</taxon>
        <taxon>Viridiplantae</taxon>
        <taxon>Streptophyta</taxon>
        <taxon>Embryophyta</taxon>
        <taxon>Tracheophyta</taxon>
        <taxon>Spermatophyta</taxon>
        <taxon>Magnoliopsida</taxon>
        <taxon>eudicotyledons</taxon>
        <taxon>Gunneridae</taxon>
        <taxon>Pentapetalae</taxon>
        <taxon>rosids</taxon>
        <taxon>malvids</taxon>
        <taxon>Myrtales</taxon>
        <taxon>Melastomataceae</taxon>
        <taxon>Melastomatoideae</taxon>
        <taxon>Melastomateae</taxon>
        <taxon>Melastoma</taxon>
    </lineage>
</organism>
<evidence type="ECO:0000313" key="1">
    <source>
        <dbReference type="EMBL" id="KAI4384019.1"/>
    </source>
</evidence>